<name>A0A0E0DYA1_9ORYZ</name>
<feature type="compositionally biased region" description="Low complexity" evidence="1">
    <location>
        <begin position="144"/>
        <end position="153"/>
    </location>
</feature>
<dbReference type="EnsemblPlants" id="OMERI06G07200.1">
    <property type="protein sequence ID" value="OMERI06G07200.1"/>
    <property type="gene ID" value="OMERI06G07200"/>
</dbReference>
<reference evidence="2" key="2">
    <citation type="submission" date="2018-05" db="EMBL/GenBank/DDBJ databases">
        <title>OmerRS3 (Oryza meridionalis Reference Sequence Version 3).</title>
        <authorList>
            <person name="Zhang J."/>
            <person name="Kudrna D."/>
            <person name="Lee S."/>
            <person name="Talag J."/>
            <person name="Welchert J."/>
            <person name="Wing R.A."/>
        </authorList>
    </citation>
    <scope>NUCLEOTIDE SEQUENCE [LARGE SCALE GENOMIC DNA]</scope>
    <source>
        <strain evidence="2">cv. OR44</strain>
    </source>
</reference>
<evidence type="ECO:0000313" key="3">
    <source>
        <dbReference type="Proteomes" id="UP000008021"/>
    </source>
</evidence>
<organism evidence="2">
    <name type="scientific">Oryza meridionalis</name>
    <dbReference type="NCBI Taxonomy" id="40149"/>
    <lineage>
        <taxon>Eukaryota</taxon>
        <taxon>Viridiplantae</taxon>
        <taxon>Streptophyta</taxon>
        <taxon>Embryophyta</taxon>
        <taxon>Tracheophyta</taxon>
        <taxon>Spermatophyta</taxon>
        <taxon>Magnoliopsida</taxon>
        <taxon>Liliopsida</taxon>
        <taxon>Poales</taxon>
        <taxon>Poaceae</taxon>
        <taxon>BOP clade</taxon>
        <taxon>Oryzoideae</taxon>
        <taxon>Oryzeae</taxon>
        <taxon>Oryzinae</taxon>
        <taxon>Oryza</taxon>
    </lineage>
</organism>
<dbReference type="Proteomes" id="UP000008021">
    <property type="component" value="Chromosome 6"/>
</dbReference>
<feature type="region of interest" description="Disordered" evidence="1">
    <location>
        <begin position="1"/>
        <end position="99"/>
    </location>
</feature>
<reference evidence="2" key="1">
    <citation type="submission" date="2015-04" db="UniProtKB">
        <authorList>
            <consortium name="EnsemblPlants"/>
        </authorList>
    </citation>
    <scope>IDENTIFICATION</scope>
</reference>
<feature type="compositionally biased region" description="Basic and acidic residues" evidence="1">
    <location>
        <begin position="50"/>
        <end position="61"/>
    </location>
</feature>
<feature type="compositionally biased region" description="Basic residues" evidence="1">
    <location>
        <begin position="62"/>
        <end position="74"/>
    </location>
</feature>
<feature type="region of interest" description="Disordered" evidence="1">
    <location>
        <begin position="144"/>
        <end position="209"/>
    </location>
</feature>
<protein>
    <submittedName>
        <fullName evidence="2">Uncharacterized protein</fullName>
    </submittedName>
</protein>
<feature type="compositionally biased region" description="Basic and acidic residues" evidence="1">
    <location>
        <begin position="76"/>
        <end position="85"/>
    </location>
</feature>
<keyword evidence="3" id="KW-1185">Reference proteome</keyword>
<feature type="compositionally biased region" description="Basic residues" evidence="1">
    <location>
        <begin position="192"/>
        <end position="209"/>
    </location>
</feature>
<sequence>MHARRRRSPSIYTHRRRKRRRRGQSRRSIRTAAAAAGQHHGATAARRLHPKEGSGEPEPGKRARVRSHARKAKGAGKNEERMDRRLHSHQKRKRDGGEREIAVMAGEAEDADGERLRLFVGQVPCSMAKEDILAVDHAALVPTTPPSSATALPCSRFEGASGSPDDNLDRPATAAEPRGGHGVVHGDGQRRPVGRKAAGPRRAGRRHRC</sequence>
<proteinExistence type="predicted"/>
<feature type="compositionally biased region" description="Basic residues" evidence="1">
    <location>
        <begin position="1"/>
        <end position="29"/>
    </location>
</feature>
<evidence type="ECO:0000256" key="1">
    <source>
        <dbReference type="SAM" id="MobiDB-lite"/>
    </source>
</evidence>
<dbReference type="HOGENOM" id="CLU_1317271_0_0_1"/>
<accession>A0A0E0DYA1</accession>
<dbReference type="Gramene" id="OMERI06G07200.1">
    <property type="protein sequence ID" value="OMERI06G07200.1"/>
    <property type="gene ID" value="OMERI06G07200"/>
</dbReference>
<evidence type="ECO:0000313" key="2">
    <source>
        <dbReference type="EnsemblPlants" id="OMERI06G07200.1"/>
    </source>
</evidence>
<dbReference type="AlphaFoldDB" id="A0A0E0DYA1"/>
<feature type="compositionally biased region" description="Low complexity" evidence="1">
    <location>
        <begin position="30"/>
        <end position="45"/>
    </location>
</feature>